<dbReference type="EMBL" id="UGSJ01000001">
    <property type="protein sequence ID" value="SUA89787.1"/>
    <property type="molecule type" value="Genomic_DNA"/>
</dbReference>
<dbReference type="AlphaFoldDB" id="A0AAJ4ZAL8"/>
<dbReference type="RefSeq" id="WP_039409116.1">
    <property type="nucleotide sequence ID" value="NZ_CP010310.2"/>
</dbReference>
<evidence type="ECO:0000256" key="1">
    <source>
        <dbReference type="SAM" id="MobiDB-lite"/>
    </source>
</evidence>
<evidence type="ECO:0000313" key="4">
    <source>
        <dbReference type="Proteomes" id="UP000035086"/>
    </source>
</evidence>
<dbReference type="Proteomes" id="UP000035086">
    <property type="component" value="Chromosome"/>
</dbReference>
<protein>
    <submittedName>
        <fullName evidence="3">Uncharacterized protein</fullName>
    </submittedName>
</protein>
<evidence type="ECO:0000313" key="5">
    <source>
        <dbReference type="Proteomes" id="UP000254589"/>
    </source>
</evidence>
<evidence type="ECO:0000313" key="3">
    <source>
        <dbReference type="EMBL" id="SUA89787.1"/>
    </source>
</evidence>
<accession>A0AAJ4ZAL8</accession>
<sequence>MSTTNDDDGNAKQENGKVEDRGVELEIPKSLAREGHVVWFYEHNKYLGFKWSEPAGEIKKAHVTDPENAIYFDTYAHAVVASDRLVSPSIILYSPGRGKPPKVKG</sequence>
<dbReference type="KEGG" id="ppul:RO07_14885"/>
<organism evidence="3 5">
    <name type="scientific">Pandoraea pulmonicola</name>
    <dbReference type="NCBI Taxonomy" id="93221"/>
    <lineage>
        <taxon>Bacteria</taxon>
        <taxon>Pseudomonadati</taxon>
        <taxon>Pseudomonadota</taxon>
        <taxon>Betaproteobacteria</taxon>
        <taxon>Burkholderiales</taxon>
        <taxon>Burkholderiaceae</taxon>
        <taxon>Pandoraea</taxon>
    </lineage>
</organism>
<dbReference type="EMBL" id="CP010310">
    <property type="protein sequence ID" value="AJC21446.1"/>
    <property type="molecule type" value="Genomic_DNA"/>
</dbReference>
<proteinExistence type="predicted"/>
<dbReference type="Proteomes" id="UP000254589">
    <property type="component" value="Unassembled WGS sequence"/>
</dbReference>
<keyword evidence="4" id="KW-1185">Reference proteome</keyword>
<reference evidence="3 5" key="3">
    <citation type="submission" date="2018-06" db="EMBL/GenBank/DDBJ databases">
        <authorList>
            <consortium name="Pathogen Informatics"/>
            <person name="Doyle S."/>
        </authorList>
    </citation>
    <scope>NUCLEOTIDE SEQUENCE [LARGE SCALE GENOMIC DNA]</scope>
    <source>
        <strain evidence="3 5">NCTC13159</strain>
    </source>
</reference>
<feature type="compositionally biased region" description="Basic and acidic residues" evidence="1">
    <location>
        <begin position="9"/>
        <end position="21"/>
    </location>
</feature>
<reference evidence="2" key="2">
    <citation type="submission" date="2016-11" db="EMBL/GenBank/DDBJ databases">
        <title>Complete Genome Sequencing of Pandoraea pulmonicola DSM 16583.</title>
        <authorList>
            <person name="Chan K.-G."/>
        </authorList>
    </citation>
    <scope>NUCLEOTIDE SEQUENCE</scope>
    <source>
        <strain evidence="2">DSM 16583</strain>
    </source>
</reference>
<gene>
    <name evidence="3" type="ORF">NCTC13159_01258</name>
    <name evidence="2" type="ORF">RO07_14885</name>
</gene>
<name>A0AAJ4ZAL8_PANPU</name>
<feature type="region of interest" description="Disordered" evidence="1">
    <location>
        <begin position="1"/>
        <end position="21"/>
    </location>
</feature>
<evidence type="ECO:0000313" key="2">
    <source>
        <dbReference type="EMBL" id="AJC21446.1"/>
    </source>
</evidence>
<reference evidence="4" key="1">
    <citation type="submission" date="2014-12" db="EMBL/GenBank/DDBJ databases">
        <title>Complete Genome Sequencing of Pandoraea pulmonicola DSM 16583.</title>
        <authorList>
            <person name="Chan K.-G."/>
        </authorList>
    </citation>
    <scope>NUCLEOTIDE SEQUENCE [LARGE SCALE GENOMIC DNA]</scope>
    <source>
        <strain evidence="4">DSM 16583</strain>
    </source>
</reference>